<evidence type="ECO:0000256" key="1">
    <source>
        <dbReference type="ARBA" id="ARBA00008791"/>
    </source>
</evidence>
<reference evidence="3 4" key="1">
    <citation type="submission" date="2020-05" db="EMBL/GenBank/DDBJ databases">
        <title>MicrobeNet Type strains.</title>
        <authorList>
            <person name="Nicholson A.C."/>
        </authorList>
    </citation>
    <scope>NUCLEOTIDE SEQUENCE [LARGE SCALE GENOMIC DNA]</scope>
    <source>
        <strain evidence="3 4">JCM 14547</strain>
    </source>
</reference>
<dbReference type="AlphaFoldDB" id="A0A849BS58"/>
<dbReference type="PANTHER" id="PTHR46268:SF6">
    <property type="entry name" value="UNIVERSAL STRESS PROTEIN UP12"/>
    <property type="match status" value="1"/>
</dbReference>
<comment type="caution">
    <text evidence="3">The sequence shown here is derived from an EMBL/GenBank/DDBJ whole genome shotgun (WGS) entry which is preliminary data.</text>
</comment>
<gene>
    <name evidence="3" type="ORF">HLB09_12135</name>
</gene>
<dbReference type="PANTHER" id="PTHR46268">
    <property type="entry name" value="STRESS RESPONSE PROTEIN NHAX"/>
    <property type="match status" value="1"/>
</dbReference>
<sequence length="130" mass="13872">MSVVVGYVPSPEGRVVLERAIAEARARGTRLVALNVPRAAEFAQDFVADDDDLQHLDEALAAAGVEHEVRRGAGDETPADTLLDLVEEVGADLVVIGLRRRSPVGKMIMGSTSQRVLLDAPCPVLAVQFD</sequence>
<dbReference type="Gene3D" id="3.40.50.620">
    <property type="entry name" value="HUPs"/>
    <property type="match status" value="1"/>
</dbReference>
<dbReference type="SUPFAM" id="SSF52402">
    <property type="entry name" value="Adenine nucleotide alpha hydrolases-like"/>
    <property type="match status" value="1"/>
</dbReference>
<dbReference type="RefSeq" id="WP_171203618.1">
    <property type="nucleotide sequence ID" value="NZ_BAAANP010000007.1"/>
</dbReference>
<feature type="domain" description="UspA" evidence="2">
    <location>
        <begin position="3"/>
        <end position="127"/>
    </location>
</feature>
<protein>
    <submittedName>
        <fullName evidence="3">Universal stress protein</fullName>
    </submittedName>
</protein>
<name>A0A849BS58_9ACTN</name>
<organism evidence="3 4">
    <name type="scientific">Pseudokineococcus marinus</name>
    <dbReference type="NCBI Taxonomy" id="351215"/>
    <lineage>
        <taxon>Bacteria</taxon>
        <taxon>Bacillati</taxon>
        <taxon>Actinomycetota</taxon>
        <taxon>Actinomycetes</taxon>
        <taxon>Kineosporiales</taxon>
        <taxon>Kineosporiaceae</taxon>
        <taxon>Pseudokineococcus</taxon>
    </lineage>
</organism>
<accession>A0A849BS58</accession>
<evidence type="ECO:0000259" key="2">
    <source>
        <dbReference type="Pfam" id="PF00582"/>
    </source>
</evidence>
<keyword evidence="4" id="KW-1185">Reference proteome</keyword>
<dbReference type="InterPro" id="IPR006015">
    <property type="entry name" value="Universal_stress_UspA"/>
</dbReference>
<comment type="similarity">
    <text evidence="1">Belongs to the universal stress protein A family.</text>
</comment>
<dbReference type="InterPro" id="IPR006016">
    <property type="entry name" value="UspA"/>
</dbReference>
<evidence type="ECO:0000313" key="3">
    <source>
        <dbReference type="EMBL" id="NNH23827.1"/>
    </source>
</evidence>
<dbReference type="CDD" id="cd00293">
    <property type="entry name" value="USP-like"/>
    <property type="match status" value="1"/>
</dbReference>
<dbReference type="Proteomes" id="UP000555552">
    <property type="component" value="Unassembled WGS sequence"/>
</dbReference>
<dbReference type="InterPro" id="IPR014729">
    <property type="entry name" value="Rossmann-like_a/b/a_fold"/>
</dbReference>
<evidence type="ECO:0000313" key="4">
    <source>
        <dbReference type="Proteomes" id="UP000555552"/>
    </source>
</evidence>
<dbReference type="EMBL" id="JABEMA010000202">
    <property type="protein sequence ID" value="NNH23827.1"/>
    <property type="molecule type" value="Genomic_DNA"/>
</dbReference>
<dbReference type="PRINTS" id="PR01438">
    <property type="entry name" value="UNVRSLSTRESS"/>
</dbReference>
<dbReference type="Pfam" id="PF00582">
    <property type="entry name" value="Usp"/>
    <property type="match status" value="1"/>
</dbReference>
<proteinExistence type="inferred from homology"/>